<dbReference type="FunFam" id="1.10.510.10:FF:000358">
    <property type="entry name" value="Putative leucine-rich repeat receptor-like serine/threonine-protein kinase"/>
    <property type="match status" value="1"/>
</dbReference>
<dbReference type="SUPFAM" id="SSF52058">
    <property type="entry name" value="L domain-like"/>
    <property type="match status" value="2"/>
</dbReference>
<dbReference type="Pfam" id="PF08263">
    <property type="entry name" value="LRRNT_2"/>
    <property type="match status" value="1"/>
</dbReference>
<evidence type="ECO:0000256" key="24">
    <source>
        <dbReference type="SAM" id="SignalP"/>
    </source>
</evidence>
<dbReference type="OrthoDB" id="676979at2759"/>
<dbReference type="GO" id="GO:0005886">
    <property type="term" value="C:plasma membrane"/>
    <property type="evidence" value="ECO:0007669"/>
    <property type="project" value="UniProtKB-SubCell"/>
</dbReference>
<keyword evidence="16 23" id="KW-1133">Transmembrane helix</keyword>
<evidence type="ECO:0000256" key="8">
    <source>
        <dbReference type="ARBA" id="ARBA00022614"/>
    </source>
</evidence>
<dbReference type="InterPro" id="IPR011009">
    <property type="entry name" value="Kinase-like_dom_sf"/>
</dbReference>
<evidence type="ECO:0000256" key="23">
    <source>
        <dbReference type="SAM" id="Phobius"/>
    </source>
</evidence>
<keyword evidence="19" id="KW-0325">Glycoprotein</keyword>
<feature type="domain" description="Protein kinase" evidence="25">
    <location>
        <begin position="551"/>
        <end position="830"/>
    </location>
</feature>
<organism evidence="26 27">
    <name type="scientific">Nyssa sinensis</name>
    <dbReference type="NCBI Taxonomy" id="561372"/>
    <lineage>
        <taxon>Eukaryota</taxon>
        <taxon>Viridiplantae</taxon>
        <taxon>Streptophyta</taxon>
        <taxon>Embryophyta</taxon>
        <taxon>Tracheophyta</taxon>
        <taxon>Spermatophyta</taxon>
        <taxon>Magnoliopsida</taxon>
        <taxon>eudicotyledons</taxon>
        <taxon>Gunneridae</taxon>
        <taxon>Pentapetalae</taxon>
        <taxon>asterids</taxon>
        <taxon>Cornales</taxon>
        <taxon>Nyssaceae</taxon>
        <taxon>Nyssa</taxon>
    </lineage>
</organism>
<evidence type="ECO:0000256" key="6">
    <source>
        <dbReference type="ARBA" id="ARBA00022527"/>
    </source>
</evidence>
<keyword evidence="18" id="KW-0675">Receptor</keyword>
<dbReference type="PROSITE" id="PS00107">
    <property type="entry name" value="PROTEIN_KINASE_ATP"/>
    <property type="match status" value="1"/>
</dbReference>
<evidence type="ECO:0000256" key="9">
    <source>
        <dbReference type="ARBA" id="ARBA00022679"/>
    </source>
</evidence>
<keyword evidence="14" id="KW-0418">Kinase</keyword>
<dbReference type="FunFam" id="3.80.10.10:FF:000101">
    <property type="entry name" value="LRR receptor-like serine/threonine-protein kinase ERECTA"/>
    <property type="match status" value="1"/>
</dbReference>
<evidence type="ECO:0000313" key="26">
    <source>
        <dbReference type="EMBL" id="KAA8535547.1"/>
    </source>
</evidence>
<dbReference type="InterPro" id="IPR032675">
    <property type="entry name" value="LRR_dom_sf"/>
</dbReference>
<keyword evidence="27" id="KW-1185">Reference proteome</keyword>
<dbReference type="PANTHER" id="PTHR27008:SF497">
    <property type="entry name" value="OS11G0695000 PROTEIN"/>
    <property type="match status" value="1"/>
</dbReference>
<name>A0A5J5B190_9ASTE</name>
<keyword evidence="8" id="KW-0433">Leucine-rich repeat</keyword>
<keyword evidence="9" id="KW-0808">Transferase</keyword>
<evidence type="ECO:0000256" key="2">
    <source>
        <dbReference type="ARBA" id="ARBA00004479"/>
    </source>
</evidence>
<evidence type="ECO:0000256" key="16">
    <source>
        <dbReference type="ARBA" id="ARBA00022989"/>
    </source>
</evidence>
<evidence type="ECO:0000256" key="5">
    <source>
        <dbReference type="ARBA" id="ARBA00022475"/>
    </source>
</evidence>
<evidence type="ECO:0000256" key="22">
    <source>
        <dbReference type="PROSITE-ProRule" id="PRU10141"/>
    </source>
</evidence>
<dbReference type="InterPro" id="IPR017441">
    <property type="entry name" value="Protein_kinase_ATP_BS"/>
</dbReference>
<evidence type="ECO:0000256" key="7">
    <source>
        <dbReference type="ARBA" id="ARBA00022553"/>
    </source>
</evidence>
<keyword evidence="6" id="KW-0723">Serine/threonine-protein kinase</keyword>
<dbReference type="FunFam" id="3.80.10.10:FF:000095">
    <property type="entry name" value="LRR receptor-like serine/threonine-protein kinase GSO1"/>
    <property type="match status" value="1"/>
</dbReference>
<evidence type="ECO:0000256" key="15">
    <source>
        <dbReference type="ARBA" id="ARBA00022840"/>
    </source>
</evidence>
<dbReference type="InterPro" id="IPR003591">
    <property type="entry name" value="Leu-rich_rpt_typical-subtyp"/>
</dbReference>
<dbReference type="InterPro" id="IPR001611">
    <property type="entry name" value="Leu-rich_rpt"/>
</dbReference>
<dbReference type="SUPFAM" id="SSF56112">
    <property type="entry name" value="Protein kinase-like (PK-like)"/>
    <property type="match status" value="1"/>
</dbReference>
<evidence type="ECO:0000256" key="14">
    <source>
        <dbReference type="ARBA" id="ARBA00022777"/>
    </source>
</evidence>
<dbReference type="PROSITE" id="PS50011">
    <property type="entry name" value="PROTEIN_KINASE_DOM"/>
    <property type="match status" value="1"/>
</dbReference>
<evidence type="ECO:0000256" key="3">
    <source>
        <dbReference type="ARBA" id="ARBA00008684"/>
    </source>
</evidence>
<feature type="chain" id="PRO_5023923306" description="non-specific serine/threonine protein kinase" evidence="24">
    <location>
        <begin position="19"/>
        <end position="835"/>
    </location>
</feature>
<keyword evidence="7" id="KW-0597">Phosphoprotein</keyword>
<feature type="signal peptide" evidence="24">
    <location>
        <begin position="1"/>
        <end position="18"/>
    </location>
</feature>
<dbReference type="Gene3D" id="1.10.510.10">
    <property type="entry name" value="Transferase(Phosphotransferase) domain 1"/>
    <property type="match status" value="1"/>
</dbReference>
<dbReference type="EC" id="2.7.11.1" evidence="4"/>
<keyword evidence="17 23" id="KW-0472">Membrane</keyword>
<evidence type="ECO:0000256" key="13">
    <source>
        <dbReference type="ARBA" id="ARBA00022741"/>
    </source>
</evidence>
<evidence type="ECO:0000256" key="4">
    <source>
        <dbReference type="ARBA" id="ARBA00012513"/>
    </source>
</evidence>
<dbReference type="SMART" id="SM00369">
    <property type="entry name" value="LRR_TYP"/>
    <property type="match status" value="5"/>
</dbReference>
<dbReference type="Pfam" id="PF00069">
    <property type="entry name" value="Pkinase"/>
    <property type="match status" value="1"/>
</dbReference>
<dbReference type="Gene3D" id="3.80.10.10">
    <property type="entry name" value="Ribonuclease Inhibitor"/>
    <property type="match status" value="2"/>
</dbReference>
<evidence type="ECO:0000256" key="19">
    <source>
        <dbReference type="ARBA" id="ARBA00023180"/>
    </source>
</evidence>
<comment type="catalytic activity">
    <reaction evidence="21">
        <text>L-seryl-[protein] + ATP = O-phospho-L-seryl-[protein] + ADP + H(+)</text>
        <dbReference type="Rhea" id="RHEA:17989"/>
        <dbReference type="Rhea" id="RHEA-COMP:9863"/>
        <dbReference type="Rhea" id="RHEA-COMP:11604"/>
        <dbReference type="ChEBI" id="CHEBI:15378"/>
        <dbReference type="ChEBI" id="CHEBI:29999"/>
        <dbReference type="ChEBI" id="CHEBI:30616"/>
        <dbReference type="ChEBI" id="CHEBI:83421"/>
        <dbReference type="ChEBI" id="CHEBI:456216"/>
        <dbReference type="EC" id="2.7.11.1"/>
    </reaction>
</comment>
<dbReference type="Gene3D" id="3.30.200.20">
    <property type="entry name" value="Phosphorylase Kinase, domain 1"/>
    <property type="match status" value="1"/>
</dbReference>
<sequence length="835" mass="93293">MEFLLGVLLVQSWLVCLAFSFSNFTDQHALLAFKTEIKIDPNNILGSNWNTTTNFCNWVGVSCSRRRQRVRALELGHMGLQGTISPYVGNLSFLVRLNLRNNSFHGPLTHQIGRLGRLKELILADNKMEGIIPPTLFHCRMLQNISLRNNRFSGQIPEELGTLSKVQILYLNRNNFTGTIPSSLANLSTLQIIRDIGFFTESNRWYPTKFNWKFFEFASNFFAPECQIRGSIPREIGSLKNLNLLELSKNNVSGSIPSSVGALKSLQRLYLDGNKLEGLIPQELCQLSQVGELSLQSNVLFGPIPACIGNLRHLQQLDLSSNNLSSSIPMSLWTLENLLFLNLSSNSLGGDLPLQMRMSNVMNNMDLSRNHIEGSIPPTIGSFKILTAINLSRNSFQGSIPKSFGVVVGLEFIDLSYNNISGTIPKSLEALRSLKYLNLSYNKLSGEILNRGPFVNFTAESFMGNEALCGQSILQIPTCKIHNSEMMQIKQIFLKYILPIIASIVLVVSFTYIVIKYRGSKTQTPNLVDLAPIIEHKRISYQELRDATNNFCDANLLGVGSFGSVFKGVLADGIIVAVKILNLELDGAFKSFDAECKVLRNIRHRNLVKVISSCSNLELRALVLQYMSNGSLEKWLYSHNYCLDLFQRVSIMFDVALALEYLHHGQSEVVVHCDLKPNNILLDEDMVAHVADFGIAKIMAQNKTETQTKTLGTIGYIAPEYGSEGRVSTKGDIYSYGIMLLEIFTRKKPTDEMFTGELSLRQWVSASLPSKLMEVVEGGLFTTRGGTTTTQGIILAIMELGMECCKESPEERCDIKEVVVKLNKTKMQLLQNRGD</sequence>
<keyword evidence="10 23" id="KW-0812">Transmembrane</keyword>
<dbReference type="Proteomes" id="UP000325577">
    <property type="component" value="Linkage Group LG17"/>
</dbReference>
<dbReference type="GO" id="GO:0004674">
    <property type="term" value="F:protein serine/threonine kinase activity"/>
    <property type="evidence" value="ECO:0007669"/>
    <property type="project" value="UniProtKB-KW"/>
</dbReference>
<dbReference type="GO" id="GO:0005524">
    <property type="term" value="F:ATP binding"/>
    <property type="evidence" value="ECO:0007669"/>
    <property type="project" value="UniProtKB-UniRule"/>
</dbReference>
<proteinExistence type="inferred from homology"/>
<comment type="similarity">
    <text evidence="3">Belongs to the protein kinase superfamily. Ser/Thr protein kinase family.</text>
</comment>
<evidence type="ECO:0000256" key="20">
    <source>
        <dbReference type="ARBA" id="ARBA00047899"/>
    </source>
</evidence>
<feature type="transmembrane region" description="Helical" evidence="23">
    <location>
        <begin position="496"/>
        <end position="515"/>
    </location>
</feature>
<dbReference type="EMBL" id="CM018040">
    <property type="protein sequence ID" value="KAA8535547.1"/>
    <property type="molecule type" value="Genomic_DNA"/>
</dbReference>
<accession>A0A5J5B190</accession>
<evidence type="ECO:0000256" key="21">
    <source>
        <dbReference type="ARBA" id="ARBA00048679"/>
    </source>
</evidence>
<gene>
    <name evidence="26" type="ORF">F0562_030567</name>
</gene>
<evidence type="ECO:0000256" key="10">
    <source>
        <dbReference type="ARBA" id="ARBA00022692"/>
    </source>
</evidence>
<dbReference type="InterPro" id="IPR008271">
    <property type="entry name" value="Ser/Thr_kinase_AS"/>
</dbReference>
<dbReference type="GO" id="GO:0051707">
    <property type="term" value="P:response to other organism"/>
    <property type="evidence" value="ECO:0007669"/>
    <property type="project" value="UniProtKB-ARBA"/>
</dbReference>
<keyword evidence="12" id="KW-0677">Repeat</keyword>
<keyword evidence="13 22" id="KW-0547">Nucleotide-binding</keyword>
<evidence type="ECO:0000259" key="25">
    <source>
        <dbReference type="PROSITE" id="PS50011"/>
    </source>
</evidence>
<evidence type="ECO:0000256" key="17">
    <source>
        <dbReference type="ARBA" id="ARBA00023136"/>
    </source>
</evidence>
<feature type="binding site" evidence="22">
    <location>
        <position position="579"/>
    </location>
    <ligand>
        <name>ATP</name>
        <dbReference type="ChEBI" id="CHEBI:30616"/>
    </ligand>
</feature>
<keyword evidence="11 24" id="KW-0732">Signal</keyword>
<evidence type="ECO:0000256" key="1">
    <source>
        <dbReference type="ARBA" id="ARBA00004162"/>
    </source>
</evidence>
<dbReference type="SMART" id="SM00220">
    <property type="entry name" value="S_TKc"/>
    <property type="match status" value="1"/>
</dbReference>
<keyword evidence="15 22" id="KW-0067">ATP-binding</keyword>
<comment type="catalytic activity">
    <reaction evidence="20">
        <text>L-threonyl-[protein] + ATP = O-phospho-L-threonyl-[protein] + ADP + H(+)</text>
        <dbReference type="Rhea" id="RHEA:46608"/>
        <dbReference type="Rhea" id="RHEA-COMP:11060"/>
        <dbReference type="Rhea" id="RHEA-COMP:11605"/>
        <dbReference type="ChEBI" id="CHEBI:15378"/>
        <dbReference type="ChEBI" id="CHEBI:30013"/>
        <dbReference type="ChEBI" id="CHEBI:30616"/>
        <dbReference type="ChEBI" id="CHEBI:61977"/>
        <dbReference type="ChEBI" id="CHEBI:456216"/>
        <dbReference type="EC" id="2.7.11.1"/>
    </reaction>
</comment>
<comment type="subcellular location">
    <subcellularLocation>
        <location evidence="1">Cell membrane</location>
        <topology evidence="1">Single-pass membrane protein</topology>
    </subcellularLocation>
    <subcellularLocation>
        <location evidence="2">Membrane</location>
        <topology evidence="2">Single-pass type I membrane protein</topology>
    </subcellularLocation>
</comment>
<dbReference type="GO" id="GO:0006952">
    <property type="term" value="P:defense response"/>
    <property type="evidence" value="ECO:0007669"/>
    <property type="project" value="UniProtKB-ARBA"/>
</dbReference>
<dbReference type="AlphaFoldDB" id="A0A5J5B190"/>
<evidence type="ECO:0000256" key="18">
    <source>
        <dbReference type="ARBA" id="ARBA00023170"/>
    </source>
</evidence>
<dbReference type="InterPro" id="IPR000719">
    <property type="entry name" value="Prot_kinase_dom"/>
</dbReference>
<dbReference type="Pfam" id="PF13855">
    <property type="entry name" value="LRR_8"/>
    <property type="match status" value="1"/>
</dbReference>
<evidence type="ECO:0000313" key="27">
    <source>
        <dbReference type="Proteomes" id="UP000325577"/>
    </source>
</evidence>
<dbReference type="InterPro" id="IPR013210">
    <property type="entry name" value="LRR_N_plant-typ"/>
</dbReference>
<dbReference type="PROSITE" id="PS00108">
    <property type="entry name" value="PROTEIN_KINASE_ST"/>
    <property type="match status" value="1"/>
</dbReference>
<keyword evidence="5" id="KW-1003">Cell membrane</keyword>
<evidence type="ECO:0000256" key="11">
    <source>
        <dbReference type="ARBA" id="ARBA00022729"/>
    </source>
</evidence>
<dbReference type="InterPro" id="IPR051809">
    <property type="entry name" value="Plant_receptor-like_S/T_kinase"/>
</dbReference>
<dbReference type="FunFam" id="3.30.200.20:FF:000661">
    <property type="entry name" value="Serine-threonine protein kinase plant-type"/>
    <property type="match status" value="1"/>
</dbReference>
<dbReference type="PRINTS" id="PR00019">
    <property type="entry name" value="LEURICHRPT"/>
</dbReference>
<reference evidence="26 27" key="1">
    <citation type="submission" date="2019-09" db="EMBL/GenBank/DDBJ databases">
        <title>A chromosome-level genome assembly of the Chinese tupelo Nyssa sinensis.</title>
        <authorList>
            <person name="Yang X."/>
            <person name="Kang M."/>
            <person name="Yang Y."/>
            <person name="Xiong H."/>
            <person name="Wang M."/>
            <person name="Zhang Z."/>
            <person name="Wang Z."/>
            <person name="Wu H."/>
            <person name="Ma T."/>
            <person name="Liu J."/>
            <person name="Xi Z."/>
        </authorList>
    </citation>
    <scope>NUCLEOTIDE SEQUENCE [LARGE SCALE GENOMIC DNA]</scope>
    <source>
        <strain evidence="26">J267</strain>
        <tissue evidence="26">Leaf</tissue>
    </source>
</reference>
<dbReference type="PANTHER" id="PTHR27008">
    <property type="entry name" value="OS04G0122200 PROTEIN"/>
    <property type="match status" value="1"/>
</dbReference>
<dbReference type="Pfam" id="PF00560">
    <property type="entry name" value="LRR_1"/>
    <property type="match status" value="5"/>
</dbReference>
<evidence type="ECO:0000256" key="12">
    <source>
        <dbReference type="ARBA" id="ARBA00022737"/>
    </source>
</evidence>
<protein>
    <recommendedName>
        <fullName evidence="4">non-specific serine/threonine protein kinase</fullName>
        <ecNumber evidence="4">2.7.11.1</ecNumber>
    </recommendedName>
</protein>